<dbReference type="EMBL" id="GBXM01042219">
    <property type="protein sequence ID" value="JAH66358.1"/>
    <property type="molecule type" value="Transcribed_RNA"/>
</dbReference>
<reference evidence="1" key="2">
    <citation type="journal article" date="2015" name="Fish Shellfish Immunol.">
        <title>Early steps in the European eel (Anguilla anguilla)-Vibrio vulnificus interaction in the gills: Role of the RtxA13 toxin.</title>
        <authorList>
            <person name="Callol A."/>
            <person name="Pajuelo D."/>
            <person name="Ebbesson L."/>
            <person name="Teles M."/>
            <person name="MacKenzie S."/>
            <person name="Amaro C."/>
        </authorList>
    </citation>
    <scope>NUCLEOTIDE SEQUENCE</scope>
</reference>
<name>A0A0E9UN38_ANGAN</name>
<evidence type="ECO:0000313" key="1">
    <source>
        <dbReference type="EMBL" id="JAH66358.1"/>
    </source>
</evidence>
<organism evidence="1">
    <name type="scientific">Anguilla anguilla</name>
    <name type="common">European freshwater eel</name>
    <name type="synonym">Muraena anguilla</name>
    <dbReference type="NCBI Taxonomy" id="7936"/>
    <lineage>
        <taxon>Eukaryota</taxon>
        <taxon>Metazoa</taxon>
        <taxon>Chordata</taxon>
        <taxon>Craniata</taxon>
        <taxon>Vertebrata</taxon>
        <taxon>Euteleostomi</taxon>
        <taxon>Actinopterygii</taxon>
        <taxon>Neopterygii</taxon>
        <taxon>Teleostei</taxon>
        <taxon>Anguilliformes</taxon>
        <taxon>Anguillidae</taxon>
        <taxon>Anguilla</taxon>
    </lineage>
</organism>
<proteinExistence type="predicted"/>
<protein>
    <submittedName>
        <fullName evidence="1">Uncharacterized protein</fullName>
    </submittedName>
</protein>
<reference evidence="1" key="1">
    <citation type="submission" date="2014-11" db="EMBL/GenBank/DDBJ databases">
        <authorList>
            <person name="Amaro Gonzalez C."/>
        </authorList>
    </citation>
    <scope>NUCLEOTIDE SEQUENCE</scope>
</reference>
<sequence>MYSDCTDVGRGLLDHCLYPGRFQLGDYSLFFSYYTILF</sequence>
<dbReference type="AlphaFoldDB" id="A0A0E9UN38"/>
<accession>A0A0E9UN38</accession>